<keyword evidence="1 3" id="KW-0812">Transmembrane</keyword>
<name>B7K3B4_RIPO1</name>
<keyword evidence="4" id="KW-1185">Reference proteome</keyword>
<organism evidence="3 4">
    <name type="scientific">Rippkaea orientalis (strain PCC 8801 / RF-1)</name>
    <name type="common">Cyanothece sp. (strain PCC 8801)</name>
    <dbReference type="NCBI Taxonomy" id="41431"/>
    <lineage>
        <taxon>Bacteria</taxon>
        <taxon>Bacillati</taxon>
        <taxon>Cyanobacteriota</taxon>
        <taxon>Cyanophyceae</taxon>
        <taxon>Oscillatoriophycideae</taxon>
        <taxon>Chroococcales</taxon>
        <taxon>Aphanothecaceae</taxon>
        <taxon>Rippkaea</taxon>
        <taxon>Rippkaea orientalis</taxon>
    </lineage>
</organism>
<evidence type="ECO:0000313" key="4">
    <source>
        <dbReference type="Proteomes" id="UP000008204"/>
    </source>
</evidence>
<feature type="domain" description="Putative zinc-finger" evidence="2">
    <location>
        <begin position="27"/>
        <end position="46"/>
    </location>
</feature>
<dbReference type="Proteomes" id="UP000008204">
    <property type="component" value="Chromosome"/>
</dbReference>
<accession>B7K3B4</accession>
<dbReference type="KEGG" id="cyp:PCC8801_0336"/>
<dbReference type="eggNOG" id="COG3712">
    <property type="taxonomic scope" value="Bacteria"/>
</dbReference>
<sequence>MMSNFEQEDWPSVADASDMNNQFERFELLSAYLDGEVTAEERQQVQQWLDTDPQFHQLYCKLSRLQREIPTLPVPSSPVSSEQLSQGVFRSIDRQNRTKRLTMCGGIAIATLIVGAISSLSVRNGALSPRFADIAPQLTEKEAEPLTIALNRPVVEIPLSAR</sequence>
<dbReference type="RefSeq" id="WP_012593711.1">
    <property type="nucleotide sequence ID" value="NC_011726.1"/>
</dbReference>
<dbReference type="OrthoDB" id="463972at2"/>
<evidence type="ECO:0000313" key="3">
    <source>
        <dbReference type="EMBL" id="ACK64434.1"/>
    </source>
</evidence>
<dbReference type="Pfam" id="PF13490">
    <property type="entry name" value="zf-HC2"/>
    <property type="match status" value="1"/>
</dbReference>
<keyword evidence="1" id="KW-1133">Transmembrane helix</keyword>
<feature type="transmembrane region" description="Helical" evidence="1">
    <location>
        <begin position="101"/>
        <end position="122"/>
    </location>
</feature>
<dbReference type="EMBL" id="CP001287">
    <property type="protein sequence ID" value="ACK64434.1"/>
    <property type="molecule type" value="Genomic_DNA"/>
</dbReference>
<protein>
    <submittedName>
        <fullName evidence="3">Putative transmembrane anti-sigma factor</fullName>
    </submittedName>
</protein>
<proteinExistence type="predicted"/>
<evidence type="ECO:0000256" key="1">
    <source>
        <dbReference type="SAM" id="Phobius"/>
    </source>
</evidence>
<dbReference type="InterPro" id="IPR027383">
    <property type="entry name" value="Znf_put"/>
</dbReference>
<evidence type="ECO:0000259" key="2">
    <source>
        <dbReference type="Pfam" id="PF13490"/>
    </source>
</evidence>
<keyword evidence="1" id="KW-0472">Membrane</keyword>
<gene>
    <name evidence="3" type="ordered locus">PCC8801_0336</name>
</gene>
<dbReference type="HOGENOM" id="CLU_113197_1_0_3"/>
<dbReference type="STRING" id="41431.PCC8801_0336"/>
<reference evidence="4" key="1">
    <citation type="journal article" date="2011" name="MBio">
        <title>Novel metabolic attributes of the genus Cyanothece, comprising a group of unicellular nitrogen-fixing Cyanobacteria.</title>
        <authorList>
            <person name="Bandyopadhyay A."/>
            <person name="Elvitigala T."/>
            <person name="Welsh E."/>
            <person name="Stockel J."/>
            <person name="Liberton M."/>
            <person name="Min H."/>
            <person name="Sherman L.A."/>
            <person name="Pakrasi H.B."/>
        </authorList>
    </citation>
    <scope>NUCLEOTIDE SEQUENCE [LARGE SCALE GENOMIC DNA]</scope>
    <source>
        <strain evidence="4">PCC 8801</strain>
    </source>
</reference>
<dbReference type="AlphaFoldDB" id="B7K3B4"/>